<dbReference type="RefSeq" id="WP_280561585.1">
    <property type="nucleotide sequence ID" value="NZ_JAROYJ010000008.1"/>
</dbReference>
<sequence length="434" mass="49148">MSDYNTVPNKKAKINLDTNAFLQSRSDLNVAFSTSDRDTGIFEFTVTQNKAPLLLGDANVKSSIVFIHSKGLQVRVPLEITDGMNGKISVKVPDDILKLPGKVTSQVYVTRKTPDKTQSIVAERIFSFTIQESLAWEFDGETKLNYIIEFDELEEQLNQRVVAIEEAMENLEDYVSKVEEARDKGISDINIAKTNSLQELNDLAATKINEITTKGDAYKNIFEAIKSDVESDKQEVVENYNAFIQTHQDIVSDFQTIVSDYQELVDTKLNQSMMELDEKVEAKQLISQKDFDSAELKTEADNKREELSKELKLYIDNKLSQRYTTLWSGNANLPKTILELKENYKDFEEIVVKYNFVGGEKTCKFYKPQNSLAIHDFNLSDADGGSARFYEMGATFNDEKHLTISHNNSYLPESNKGVKDANVLSIIEIVGVKK</sequence>
<feature type="coiled-coil region" evidence="1">
    <location>
        <begin position="150"/>
        <end position="184"/>
    </location>
</feature>
<keyword evidence="4" id="KW-1185">Reference proteome</keyword>
<name>A0ABT6IZQ5_9STAP</name>
<evidence type="ECO:0000313" key="4">
    <source>
        <dbReference type="Proteomes" id="UP001159200"/>
    </source>
</evidence>
<keyword evidence="1" id="KW-0175">Coiled coil</keyword>
<feature type="domain" description="BppU N-terminal" evidence="2">
    <location>
        <begin position="10"/>
        <end position="159"/>
    </location>
</feature>
<evidence type="ECO:0000259" key="2">
    <source>
        <dbReference type="Pfam" id="PF10651"/>
    </source>
</evidence>
<evidence type="ECO:0000313" key="3">
    <source>
        <dbReference type="EMBL" id="MDH5157970.1"/>
    </source>
</evidence>
<evidence type="ECO:0000256" key="1">
    <source>
        <dbReference type="SAM" id="Coils"/>
    </source>
</evidence>
<comment type="caution">
    <text evidence="3">The sequence shown here is derived from an EMBL/GenBank/DDBJ whole genome shotgun (WGS) entry which is preliminary data.</text>
</comment>
<gene>
    <name evidence="3" type="ORF">P5X59_06495</name>
</gene>
<dbReference type="Pfam" id="PF10651">
    <property type="entry name" value="BppU_N"/>
    <property type="match status" value="1"/>
</dbReference>
<dbReference type="Proteomes" id="UP001159200">
    <property type="component" value="Unassembled WGS sequence"/>
</dbReference>
<protein>
    <submittedName>
        <fullName evidence="3">BppU family phage baseplate upper protein</fullName>
    </submittedName>
</protein>
<dbReference type="Gene3D" id="2.60.40.3350">
    <property type="match status" value="1"/>
</dbReference>
<dbReference type="InterPro" id="IPR018913">
    <property type="entry name" value="BppU_N"/>
</dbReference>
<accession>A0ABT6IZQ5</accession>
<proteinExistence type="predicted"/>
<organism evidence="3 4">
    <name type="scientific">Staphylococcus cohnii</name>
    <dbReference type="NCBI Taxonomy" id="29382"/>
    <lineage>
        <taxon>Bacteria</taxon>
        <taxon>Bacillati</taxon>
        <taxon>Bacillota</taxon>
        <taxon>Bacilli</taxon>
        <taxon>Bacillales</taxon>
        <taxon>Staphylococcaceae</taxon>
        <taxon>Staphylococcus</taxon>
        <taxon>Staphylococcus cohnii species complex</taxon>
    </lineage>
</organism>
<reference evidence="3 4" key="1">
    <citation type="submission" date="2023-03" db="EMBL/GenBank/DDBJ databases">
        <title>Bacterial isolates from washroom surfaces on a university campus.</title>
        <authorList>
            <person name="Holman D.B."/>
            <person name="Gzyl K.E."/>
            <person name="Taheri A.E."/>
        </authorList>
    </citation>
    <scope>NUCLEOTIDE SEQUENCE [LARGE SCALE GENOMIC DNA]</scope>
    <source>
        <strain evidence="3 4">RD01</strain>
    </source>
</reference>
<dbReference type="EMBL" id="JAROYR010000007">
    <property type="protein sequence ID" value="MDH5157970.1"/>
    <property type="molecule type" value="Genomic_DNA"/>
</dbReference>